<evidence type="ECO:0000256" key="4">
    <source>
        <dbReference type="ARBA" id="ARBA00022475"/>
    </source>
</evidence>
<protein>
    <recommendedName>
        <fullName evidence="9">Membrane fusion protein (MFP) family protein</fullName>
    </recommendedName>
</protein>
<gene>
    <name evidence="13" type="ORF">HNQ01_004348</name>
</gene>
<keyword evidence="8" id="KW-0472">Membrane</keyword>
<evidence type="ECO:0000259" key="11">
    <source>
        <dbReference type="Pfam" id="PF25988"/>
    </source>
</evidence>
<evidence type="ECO:0000256" key="7">
    <source>
        <dbReference type="ARBA" id="ARBA00022989"/>
    </source>
</evidence>
<dbReference type="EMBL" id="JABSNM010000033">
    <property type="protein sequence ID" value="NRT58579.1"/>
    <property type="molecule type" value="Genomic_DNA"/>
</dbReference>
<comment type="similarity">
    <text evidence="2 9">Belongs to the membrane fusion protein (MFP) (TC 8.A.1) family.</text>
</comment>
<evidence type="ECO:0000256" key="3">
    <source>
        <dbReference type="ARBA" id="ARBA00022448"/>
    </source>
</evidence>
<evidence type="ECO:0000256" key="10">
    <source>
        <dbReference type="SAM" id="Coils"/>
    </source>
</evidence>
<evidence type="ECO:0000256" key="8">
    <source>
        <dbReference type="ARBA" id="ARBA00023136"/>
    </source>
</evidence>
<dbReference type="NCBIfam" id="TIGR01843">
    <property type="entry name" value="type_I_hlyD"/>
    <property type="match status" value="1"/>
</dbReference>
<dbReference type="Gene3D" id="1.10.287.470">
    <property type="entry name" value="Helix hairpin bin"/>
    <property type="match status" value="1"/>
</dbReference>
<dbReference type="InterPro" id="IPR058982">
    <property type="entry name" value="Beta-barrel_AprE"/>
</dbReference>
<dbReference type="SUPFAM" id="SSF111369">
    <property type="entry name" value="HlyD-like secretion proteins"/>
    <property type="match status" value="1"/>
</dbReference>
<dbReference type="PANTHER" id="PTHR30386:SF27">
    <property type="entry name" value="MEMBRANE FUSION PROTEIN (MFP) FAMILY PROTEIN"/>
    <property type="match status" value="1"/>
</dbReference>
<proteinExistence type="inferred from homology"/>
<dbReference type="InterPro" id="IPR050739">
    <property type="entry name" value="MFP"/>
</dbReference>
<dbReference type="PRINTS" id="PR01490">
    <property type="entry name" value="RTXTOXIND"/>
</dbReference>
<dbReference type="InterPro" id="IPR010129">
    <property type="entry name" value="T1SS_HlyD"/>
</dbReference>
<reference evidence="13 14" key="1">
    <citation type="submission" date="2020-05" db="EMBL/GenBank/DDBJ databases">
        <title>Genomic Encyclopedia of Type Strains, Phase IV (KMG-V): Genome sequencing to study the core and pangenomes of soil and plant-associated prokaryotes.</title>
        <authorList>
            <person name="Whitman W."/>
        </authorList>
    </citation>
    <scope>NUCLEOTIDE SEQUENCE [LARGE SCALE GENOMIC DNA]</scope>
    <source>
        <strain evidence="13 14">C29</strain>
    </source>
</reference>
<evidence type="ECO:0000256" key="9">
    <source>
        <dbReference type="RuleBase" id="RU365093"/>
    </source>
</evidence>
<dbReference type="Pfam" id="PF26002">
    <property type="entry name" value="Beta-barrel_AprE"/>
    <property type="match status" value="1"/>
</dbReference>
<feature type="domain" description="AprE-like beta-barrel" evidence="12">
    <location>
        <begin position="367"/>
        <end position="453"/>
    </location>
</feature>
<evidence type="ECO:0000259" key="12">
    <source>
        <dbReference type="Pfam" id="PF26002"/>
    </source>
</evidence>
<comment type="caution">
    <text evidence="13">The sequence shown here is derived from an EMBL/GenBank/DDBJ whole genome shotgun (WGS) entry which is preliminary data.</text>
</comment>
<name>A0ABX2G8F3_9BURK</name>
<dbReference type="InterPro" id="IPR059040">
    <property type="entry name" value="HH_CyaD-like"/>
</dbReference>
<evidence type="ECO:0000256" key="2">
    <source>
        <dbReference type="ARBA" id="ARBA00009477"/>
    </source>
</evidence>
<accession>A0ABX2G8F3</accession>
<dbReference type="Proteomes" id="UP001516061">
    <property type="component" value="Unassembled WGS sequence"/>
</dbReference>
<keyword evidence="3 9" id="KW-0813">Transport</keyword>
<dbReference type="Pfam" id="PF25988">
    <property type="entry name" value="HH_CyaD"/>
    <property type="match status" value="1"/>
</dbReference>
<dbReference type="Gene3D" id="2.40.50.100">
    <property type="match status" value="2"/>
</dbReference>
<dbReference type="RefSeq" id="WP_286181082.1">
    <property type="nucleotide sequence ID" value="NZ_JABSNM010000033.1"/>
</dbReference>
<evidence type="ECO:0000256" key="6">
    <source>
        <dbReference type="ARBA" id="ARBA00022692"/>
    </source>
</evidence>
<feature type="domain" description="CyaD-like alpha-helical hairpin" evidence="11">
    <location>
        <begin position="134"/>
        <end position="329"/>
    </location>
</feature>
<dbReference type="Gene3D" id="2.40.30.170">
    <property type="match status" value="1"/>
</dbReference>
<keyword evidence="14" id="KW-1185">Reference proteome</keyword>
<keyword evidence="5 9" id="KW-0997">Cell inner membrane</keyword>
<organism evidence="13 14">
    <name type="scientific">Sphaerotilus uruguayifluvii</name>
    <dbReference type="NCBI Taxonomy" id="2735897"/>
    <lineage>
        <taxon>Bacteria</taxon>
        <taxon>Pseudomonadati</taxon>
        <taxon>Pseudomonadota</taxon>
        <taxon>Betaproteobacteria</taxon>
        <taxon>Burkholderiales</taxon>
        <taxon>Sphaerotilaceae</taxon>
        <taxon>Sphaerotilus</taxon>
    </lineage>
</organism>
<keyword evidence="10" id="KW-0175">Coiled coil</keyword>
<evidence type="ECO:0000256" key="5">
    <source>
        <dbReference type="ARBA" id="ARBA00022519"/>
    </source>
</evidence>
<evidence type="ECO:0000313" key="13">
    <source>
        <dbReference type="EMBL" id="NRT58579.1"/>
    </source>
</evidence>
<keyword evidence="4 9" id="KW-1003">Cell membrane</keyword>
<feature type="coiled-coil region" evidence="10">
    <location>
        <begin position="269"/>
        <end position="325"/>
    </location>
</feature>
<dbReference type="PANTHER" id="PTHR30386">
    <property type="entry name" value="MEMBRANE FUSION SUBUNIT OF EMRAB-TOLC MULTIDRUG EFFLUX PUMP"/>
    <property type="match status" value="1"/>
</dbReference>
<evidence type="ECO:0000256" key="1">
    <source>
        <dbReference type="ARBA" id="ARBA00004377"/>
    </source>
</evidence>
<keyword evidence="6" id="KW-0812">Transmembrane</keyword>
<sequence length="479" mass="52746">MSMTTNLRMRGHAAAELLQRYRRVFGLAWAERDAMEPPKRLAHELQFLPATLALQETPVSPAPRVAMWAITGFCAIAATWACVGRIDIVATAQGRVVPSLGSKVVQPVETATVRAIHVREGQEVHAGDLLVELDATQSSADSSRLEGEIADARLRAARARALLAALDGARAPVLETVAGVPPARLAETAELLRSQHQEFLAGQGRLDAELARIEAETQTTQESVRKIEATLPLAERRAQDYRELADQNFVSRHGYLDREQQRLEKTSDLAALRSRLNEIEASRQTVQRQKAELLAQTRRTALDALAEARQRIDSLGQELRKADSRSHLMQLSAPVDGTVQQLAVRTVGGVVTPAQPLMVIVPRDETLEVEALVDNRDIGFVREGEEAVVKVDTFQFTRYGTISGHIVSVSHDAISDDKRGLVYSTRVKLDRHSLDIDGTEVALTPGMSVSVEARIGQRRIIEFFLSPLLRASAESLRER</sequence>
<keyword evidence="7" id="KW-1133">Transmembrane helix</keyword>
<comment type="subcellular location">
    <subcellularLocation>
        <location evidence="1 9">Cell inner membrane</location>
        <topology evidence="1 9">Single-pass membrane protein</topology>
    </subcellularLocation>
</comment>
<evidence type="ECO:0000313" key="14">
    <source>
        <dbReference type="Proteomes" id="UP001516061"/>
    </source>
</evidence>